<evidence type="ECO:0000313" key="3">
    <source>
        <dbReference type="Proteomes" id="UP001159428"/>
    </source>
</evidence>
<evidence type="ECO:0000256" key="1">
    <source>
        <dbReference type="SAM" id="MobiDB-lite"/>
    </source>
</evidence>
<reference evidence="2 3" key="1">
    <citation type="submission" date="2022-05" db="EMBL/GenBank/DDBJ databases">
        <authorList>
            <consortium name="Genoscope - CEA"/>
            <person name="William W."/>
        </authorList>
    </citation>
    <scope>NUCLEOTIDE SEQUENCE [LARGE SCALE GENOMIC DNA]</scope>
</reference>
<proteinExistence type="predicted"/>
<dbReference type="Proteomes" id="UP001159428">
    <property type="component" value="Unassembled WGS sequence"/>
</dbReference>
<accession>A0AAU9XG57</accession>
<gene>
    <name evidence="2" type="ORF">PMEA_00023479</name>
</gene>
<dbReference type="EMBL" id="CALNXJ010000043">
    <property type="protein sequence ID" value="CAH3147261.1"/>
    <property type="molecule type" value="Genomic_DNA"/>
</dbReference>
<evidence type="ECO:0000313" key="2">
    <source>
        <dbReference type="EMBL" id="CAH3147261.1"/>
    </source>
</evidence>
<feature type="region of interest" description="Disordered" evidence="1">
    <location>
        <begin position="493"/>
        <end position="513"/>
    </location>
</feature>
<dbReference type="AlphaFoldDB" id="A0AAU9XG57"/>
<protein>
    <submittedName>
        <fullName evidence="2">Uncharacterized protein</fullName>
    </submittedName>
</protein>
<comment type="caution">
    <text evidence="2">The sequence shown here is derived from an EMBL/GenBank/DDBJ whole genome shotgun (WGS) entry which is preliminary data.</text>
</comment>
<organism evidence="2 3">
    <name type="scientific">Pocillopora meandrina</name>
    <dbReference type="NCBI Taxonomy" id="46732"/>
    <lineage>
        <taxon>Eukaryota</taxon>
        <taxon>Metazoa</taxon>
        <taxon>Cnidaria</taxon>
        <taxon>Anthozoa</taxon>
        <taxon>Hexacorallia</taxon>
        <taxon>Scleractinia</taxon>
        <taxon>Astrocoeniina</taxon>
        <taxon>Pocilloporidae</taxon>
        <taxon>Pocillopora</taxon>
    </lineage>
</organism>
<keyword evidence="3" id="KW-1185">Reference proteome</keyword>
<sequence length="513" mass="58606">MLRRMCQAGFGAKGDMSNPHVLQLLYKISWLHHERPSQYKVMYVSLGILSKEPPLPQTFIDTRWTYYHETLQLPKSDSHQTIWQDVIKLSSSPMIQVEIKSLFEFLNKFIIPSLNTSQASDAELGFSSGYLARLWPATVLKHHETLSKMLMSPAEYFPLTSQQVKMSLKDPAAINHCHKQVQRPMLQEAIKVIKDHGAEWLTFPKLFGMGADQRYQSPFWYSVLKLLEIPVRSENQQEKSVNNLFHVHGQNILTLVSKDRVGLIKWATLWKLMEPQLLSEIKEIASSPHSSLISKEATPNLFEFYAKHIFSLPVNNVLAERQFNLSQLYLNDNMSELSKQASITLVENILHSGKTNTRTTEAAHEVHEERMKDYTQMLTTDVLREARKNLNKIRENCTHGPLTAKDSLKADGHKLKLQWKASAKGTSALEGQRSFNPTVIEGVTCTPDGQVPRLMQLVALKVWNYGEELPIYDLPRECQLCLQNLPNVFQPPTTHLSTSHMSEHVTPLPAHEE</sequence>
<name>A0AAU9XG57_9CNID</name>